<dbReference type="InterPro" id="IPR001466">
    <property type="entry name" value="Beta-lactam-related"/>
</dbReference>
<dbReference type="PANTHER" id="PTHR46825:SF7">
    <property type="entry name" value="D-ALANYL-D-ALANINE CARBOXYPEPTIDASE"/>
    <property type="match status" value="1"/>
</dbReference>
<dbReference type="PANTHER" id="PTHR46825">
    <property type="entry name" value="D-ALANYL-D-ALANINE-CARBOXYPEPTIDASE/ENDOPEPTIDASE AMPH"/>
    <property type="match status" value="1"/>
</dbReference>
<evidence type="ECO:0000313" key="3">
    <source>
        <dbReference type="Proteomes" id="UP001224674"/>
    </source>
</evidence>
<dbReference type="InterPro" id="IPR012338">
    <property type="entry name" value="Beta-lactam/transpept-like"/>
</dbReference>
<feature type="domain" description="Beta-lactamase-related" evidence="1">
    <location>
        <begin position="41"/>
        <end position="322"/>
    </location>
</feature>
<organism evidence="2 3">
    <name type="scientific">Auritidibacter ignavus</name>
    <dbReference type="NCBI Taxonomy" id="678932"/>
    <lineage>
        <taxon>Bacteria</taxon>
        <taxon>Bacillati</taxon>
        <taxon>Actinomycetota</taxon>
        <taxon>Actinomycetes</taxon>
        <taxon>Micrococcales</taxon>
        <taxon>Micrococcaceae</taxon>
        <taxon>Auritidibacter</taxon>
    </lineage>
</organism>
<reference evidence="2 3" key="1">
    <citation type="submission" date="2023-03" db="EMBL/GenBank/DDBJ databases">
        <title>Complete genome sequences of several Auritidibacter ignavus strains isolated from ear infections.</title>
        <authorList>
            <person name="Baehr T."/>
            <person name="Baumhoegger A.M."/>
        </authorList>
    </citation>
    <scope>NUCLEOTIDE SEQUENCE [LARGE SCALE GENOMIC DNA]</scope>
    <source>
        <strain evidence="2 3">BABAE-6</strain>
    </source>
</reference>
<dbReference type="Gene3D" id="3.40.710.10">
    <property type="entry name" value="DD-peptidase/beta-lactamase superfamily"/>
    <property type="match status" value="1"/>
</dbReference>
<protein>
    <submittedName>
        <fullName evidence="2">Serine hydrolase</fullName>
        <ecNumber evidence="2">3.1.1.103</ecNumber>
    </submittedName>
</protein>
<dbReference type="EMBL" id="CP122566">
    <property type="protein sequence ID" value="WGH92964.1"/>
    <property type="molecule type" value="Genomic_DNA"/>
</dbReference>
<dbReference type="EC" id="3.1.1.103" evidence="2"/>
<dbReference type="GO" id="GO:0016787">
    <property type="term" value="F:hydrolase activity"/>
    <property type="evidence" value="ECO:0007669"/>
    <property type="project" value="UniProtKB-KW"/>
</dbReference>
<keyword evidence="3" id="KW-1185">Reference proteome</keyword>
<keyword evidence="2" id="KW-0378">Hydrolase</keyword>
<name>A0AAJ6ANE8_9MICC</name>
<dbReference type="Proteomes" id="UP001224674">
    <property type="component" value="Chromosome"/>
</dbReference>
<evidence type="ECO:0000259" key="1">
    <source>
        <dbReference type="Pfam" id="PF00144"/>
    </source>
</evidence>
<dbReference type="InterPro" id="IPR050491">
    <property type="entry name" value="AmpC-like"/>
</dbReference>
<dbReference type="SUPFAM" id="SSF56601">
    <property type="entry name" value="beta-lactamase/transpeptidase-like"/>
    <property type="match status" value="1"/>
</dbReference>
<gene>
    <name evidence="2" type="ORF">QDX21_11820</name>
</gene>
<proteinExistence type="predicted"/>
<dbReference type="AlphaFoldDB" id="A0AAJ6ANE8"/>
<dbReference type="RefSeq" id="WP_279674801.1">
    <property type="nucleotide sequence ID" value="NZ_CP122566.1"/>
</dbReference>
<dbReference type="Pfam" id="PF00144">
    <property type="entry name" value="Beta-lactamase"/>
    <property type="match status" value="1"/>
</dbReference>
<accession>A0AAJ6ANE8</accession>
<evidence type="ECO:0000313" key="2">
    <source>
        <dbReference type="EMBL" id="WGH92964.1"/>
    </source>
</evidence>
<sequence length="357" mass="39269">MTLDTAIRKNGERLTGAISRRFPVPPTALVAGPELNLTVGNPDQPFWTASIDKVFIATLIAQLFDKGACAPDTPLGKLLPHAEFEFLPAASGVVNARDVTIEHLLSHTSGLPDIILPPRGHHTDCSIQAIEAHPGRIWKVSELLEQAAGLPPVGPPGSKFLYSDTAYLLLIRIIEEATGNSVGEQLSSNIFEPCGMATAAAWVNAGPEQLRALLPSLAPFWLRTPGLDIREAFAPNLTWFNGMGGPASAMDLVRFQRAFHGGDLCDRRWIEFFSTPRNRFTGGVHYGAGMVSLRFSGFFPLLRGYPQPIGGLGYTATHMFYYQHQRTHLILNFHSYRRMPASFNAHIRLARMIRDYG</sequence>